<dbReference type="InterPro" id="IPR029526">
    <property type="entry name" value="PGBD"/>
</dbReference>
<keyword evidence="4" id="KW-1185">Reference proteome</keyword>
<dbReference type="Pfam" id="PF13843">
    <property type="entry name" value="DDE_Tnp_1_7"/>
    <property type="match status" value="1"/>
</dbReference>
<evidence type="ECO:0000313" key="4">
    <source>
        <dbReference type="Proteomes" id="UP000663828"/>
    </source>
</evidence>
<dbReference type="EMBL" id="CAJNOR010002479">
    <property type="protein sequence ID" value="CAF1300167.1"/>
    <property type="molecule type" value="Genomic_DNA"/>
</dbReference>
<evidence type="ECO:0000256" key="1">
    <source>
        <dbReference type="SAM" id="MobiDB-lite"/>
    </source>
</evidence>
<feature type="compositionally biased region" description="Basic and acidic residues" evidence="1">
    <location>
        <begin position="44"/>
        <end position="54"/>
    </location>
</feature>
<feature type="compositionally biased region" description="Acidic residues" evidence="1">
    <location>
        <begin position="9"/>
        <end position="43"/>
    </location>
</feature>
<dbReference type="Proteomes" id="UP000663828">
    <property type="component" value="Unassembled WGS sequence"/>
</dbReference>
<feature type="region of interest" description="Disordered" evidence="1">
    <location>
        <begin position="1"/>
        <end position="54"/>
    </location>
</feature>
<name>A0A815DM43_ADIRI</name>
<feature type="domain" description="PiggyBac transposable element-derived protein" evidence="2">
    <location>
        <begin position="118"/>
        <end position="193"/>
    </location>
</feature>
<evidence type="ECO:0000313" key="3">
    <source>
        <dbReference type="EMBL" id="CAF1300167.1"/>
    </source>
</evidence>
<reference evidence="3" key="1">
    <citation type="submission" date="2021-02" db="EMBL/GenBank/DDBJ databases">
        <authorList>
            <person name="Nowell W R."/>
        </authorList>
    </citation>
    <scope>NUCLEOTIDE SEQUENCE</scope>
</reference>
<gene>
    <name evidence="3" type="ORF">XAT740_LOCUS28818</name>
</gene>
<sequence length="230" mass="26197">MKTIMNSWIEDESDDEDLYDQDIGSETENAESQTSEEDDETDLENLKLDDDSTERSLYSSKSGIIWSSIPSSSTKISSSNDTNEKTVPTGFTENVSSIEDSFVFYVGKNHTQNFDLFKKREIGPSLFDFHDGLTVVSFVPKQNKVVLLLCSKHHDNQVDMKTGKPIIVLDYNKTKGAVDTVHQMCHKYTVKRDIATINALIVWKAKAPQWDQNKKYQRRLFLEELGLSLV</sequence>
<evidence type="ECO:0000259" key="2">
    <source>
        <dbReference type="Pfam" id="PF13843"/>
    </source>
</evidence>
<dbReference type="AlphaFoldDB" id="A0A815DM43"/>
<organism evidence="3 4">
    <name type="scientific">Adineta ricciae</name>
    <name type="common">Rotifer</name>
    <dbReference type="NCBI Taxonomy" id="249248"/>
    <lineage>
        <taxon>Eukaryota</taxon>
        <taxon>Metazoa</taxon>
        <taxon>Spiralia</taxon>
        <taxon>Gnathifera</taxon>
        <taxon>Rotifera</taxon>
        <taxon>Eurotatoria</taxon>
        <taxon>Bdelloidea</taxon>
        <taxon>Adinetida</taxon>
        <taxon>Adinetidae</taxon>
        <taxon>Adineta</taxon>
    </lineage>
</organism>
<protein>
    <recommendedName>
        <fullName evidence="2">PiggyBac transposable element-derived protein domain-containing protein</fullName>
    </recommendedName>
</protein>
<accession>A0A815DM43</accession>
<proteinExistence type="predicted"/>
<comment type="caution">
    <text evidence="3">The sequence shown here is derived from an EMBL/GenBank/DDBJ whole genome shotgun (WGS) entry which is preliminary data.</text>
</comment>